<protein>
    <submittedName>
        <fullName evidence="1">Putative secreted protein</fullName>
    </submittedName>
</protein>
<evidence type="ECO:0000313" key="1">
    <source>
        <dbReference type="EMBL" id="MBW47930.1"/>
    </source>
</evidence>
<reference evidence="1" key="1">
    <citation type="submission" date="2018-01" db="EMBL/GenBank/DDBJ databases">
        <title>An insight into the sialome of Amazonian anophelines.</title>
        <authorList>
            <person name="Ribeiro J.M."/>
            <person name="Scarpassa V."/>
            <person name="Calvo E."/>
        </authorList>
    </citation>
    <scope>NUCLEOTIDE SEQUENCE</scope>
    <source>
        <tissue evidence="1">Salivary glands</tissue>
    </source>
</reference>
<dbReference type="EMBL" id="GGFK01014609">
    <property type="protein sequence ID" value="MBW47930.1"/>
    <property type="molecule type" value="Transcribed_RNA"/>
</dbReference>
<accession>A0A2M4B4M2</accession>
<proteinExistence type="predicted"/>
<dbReference type="AlphaFoldDB" id="A0A2M4B4M2"/>
<organism evidence="1">
    <name type="scientific">Anopheles triannulatus</name>
    <dbReference type="NCBI Taxonomy" id="58253"/>
    <lineage>
        <taxon>Eukaryota</taxon>
        <taxon>Metazoa</taxon>
        <taxon>Ecdysozoa</taxon>
        <taxon>Arthropoda</taxon>
        <taxon>Hexapoda</taxon>
        <taxon>Insecta</taxon>
        <taxon>Pterygota</taxon>
        <taxon>Neoptera</taxon>
        <taxon>Endopterygota</taxon>
        <taxon>Diptera</taxon>
        <taxon>Nematocera</taxon>
        <taxon>Culicoidea</taxon>
        <taxon>Culicidae</taxon>
        <taxon>Anophelinae</taxon>
        <taxon>Anopheles</taxon>
    </lineage>
</organism>
<name>A0A2M4B4M2_9DIPT</name>
<sequence>MGMGCIFSVCFFLSGNCSHHPHRHHHHHSDKWVLGGKLQTGIHNHKLLSQGLRLRSSDRFLLVSKNVQRCPCS</sequence>